<evidence type="ECO:0000259" key="7">
    <source>
        <dbReference type="Pfam" id="PF09349"/>
    </source>
</evidence>
<feature type="domain" description="Oxo-4-hydroxy-4-carboxy-5-ureidoimidazoline decarboxylase" evidence="7">
    <location>
        <begin position="14"/>
        <end position="170"/>
    </location>
</feature>
<proteinExistence type="predicted"/>
<accession>A0ABQ0H4Q4</accession>
<dbReference type="InterPro" id="IPR036778">
    <property type="entry name" value="OHCU_decarboxylase_sf"/>
</dbReference>
<comment type="catalytic activity">
    <reaction evidence="1">
        <text>5-hydroxy-2-oxo-4-ureido-2,5-dihydro-1H-imidazole-5-carboxylate + H(+) = (S)-allantoin + CO2</text>
        <dbReference type="Rhea" id="RHEA:26301"/>
        <dbReference type="ChEBI" id="CHEBI:15378"/>
        <dbReference type="ChEBI" id="CHEBI:15678"/>
        <dbReference type="ChEBI" id="CHEBI:16526"/>
        <dbReference type="ChEBI" id="CHEBI:58639"/>
        <dbReference type="EC" id="4.1.1.97"/>
    </reaction>
</comment>
<protein>
    <recommendedName>
        <fullName evidence="3">2-oxo-4-hydroxy-4-carboxy-5-ureidoimidazoline decarboxylase</fullName>
        <ecNumber evidence="3">4.1.1.97</ecNumber>
    </recommendedName>
</protein>
<name>A0ABQ0H4Q4_9HYPH</name>
<evidence type="ECO:0000256" key="2">
    <source>
        <dbReference type="ARBA" id="ARBA00004754"/>
    </source>
</evidence>
<dbReference type="InterPro" id="IPR017580">
    <property type="entry name" value="OHCU_decarboxylase-1"/>
</dbReference>
<dbReference type="PANTHER" id="PTHR43466:SF1">
    <property type="entry name" value="2-OXO-4-HYDROXY-4-CARBOXY-5-UREIDOIMIDAZOLINE DECARBOXYLASE-RELATED"/>
    <property type="match status" value="1"/>
</dbReference>
<evidence type="ECO:0000313" key="8">
    <source>
        <dbReference type="EMBL" id="GAB1583856.1"/>
    </source>
</evidence>
<dbReference type="EMBL" id="BAAFZP010000002">
    <property type="protein sequence ID" value="GAB1583856.1"/>
    <property type="molecule type" value="Genomic_DNA"/>
</dbReference>
<keyword evidence="6" id="KW-0456">Lyase</keyword>
<comment type="pathway">
    <text evidence="2">Purine metabolism; urate degradation; (S)-allantoin from urate: step 3/3.</text>
</comment>
<evidence type="ECO:0000256" key="5">
    <source>
        <dbReference type="ARBA" id="ARBA00022793"/>
    </source>
</evidence>
<evidence type="ECO:0000256" key="6">
    <source>
        <dbReference type="ARBA" id="ARBA00023239"/>
    </source>
</evidence>
<gene>
    <name evidence="8" type="primary">uraD_2</name>
    <name evidence="8" type="ORF">PPNSA23_37990</name>
</gene>
<evidence type="ECO:0000256" key="1">
    <source>
        <dbReference type="ARBA" id="ARBA00001163"/>
    </source>
</evidence>
<organism evidence="8 9">
    <name type="scientific">Phyllobacterium phragmitis</name>
    <dbReference type="NCBI Taxonomy" id="2670329"/>
    <lineage>
        <taxon>Bacteria</taxon>
        <taxon>Pseudomonadati</taxon>
        <taxon>Pseudomonadota</taxon>
        <taxon>Alphaproteobacteria</taxon>
        <taxon>Hyphomicrobiales</taxon>
        <taxon>Phyllobacteriaceae</taxon>
        <taxon>Phyllobacterium</taxon>
    </lineage>
</organism>
<keyword evidence="5" id="KW-0210">Decarboxylase</keyword>
<dbReference type="SUPFAM" id="SSF158694">
    <property type="entry name" value="UraD-Like"/>
    <property type="match status" value="1"/>
</dbReference>
<dbReference type="EC" id="4.1.1.97" evidence="3"/>
<keyword evidence="4" id="KW-0659">Purine metabolism</keyword>
<dbReference type="PANTHER" id="PTHR43466">
    <property type="entry name" value="2-OXO-4-HYDROXY-4-CARBOXY-5-UREIDOIMIDAZOLINE DECARBOXYLASE-RELATED"/>
    <property type="match status" value="1"/>
</dbReference>
<dbReference type="Proteomes" id="UP001628091">
    <property type="component" value="Unassembled WGS sequence"/>
</dbReference>
<comment type="caution">
    <text evidence="8">The sequence shown here is derived from an EMBL/GenBank/DDBJ whole genome shotgun (WGS) entry which is preliminary data.</text>
</comment>
<evidence type="ECO:0000256" key="3">
    <source>
        <dbReference type="ARBA" id="ARBA00012257"/>
    </source>
</evidence>
<keyword evidence="9" id="KW-1185">Reference proteome</keyword>
<dbReference type="Pfam" id="PF09349">
    <property type="entry name" value="OHCU_decarbox"/>
    <property type="match status" value="1"/>
</dbReference>
<evidence type="ECO:0000313" key="9">
    <source>
        <dbReference type="Proteomes" id="UP001628091"/>
    </source>
</evidence>
<evidence type="ECO:0000256" key="4">
    <source>
        <dbReference type="ARBA" id="ARBA00022631"/>
    </source>
</evidence>
<dbReference type="NCBIfam" id="TIGR03164">
    <property type="entry name" value="UHCUDC"/>
    <property type="match status" value="1"/>
</dbReference>
<dbReference type="Gene3D" id="1.10.3330.10">
    <property type="entry name" value="Oxo-4-hydroxy-4-carboxy-5-ureidoimidazoline decarboxylase"/>
    <property type="match status" value="1"/>
</dbReference>
<sequence>MDHCPMTNMLDVVNTAPRLAALAMIEPLVERSPWVAATTVDKRPFACDEALARALVETILCAGLRQQLALFNAHPELAGKEAVEGRMTEASISEQGRLGLLTLSSADASRLTRLNAAYRDRFGHPFIIALHRTPDLPSLFAIFERRLAATLLEEHTATLAEIASVIRFRAARAFGTGAKLPENLAAATLE</sequence>
<dbReference type="InterPro" id="IPR018020">
    <property type="entry name" value="OHCU_decarboxylase"/>
</dbReference>
<reference evidence="8 9" key="1">
    <citation type="submission" date="2024-10" db="EMBL/GenBank/DDBJ databases">
        <title>Isolation, draft genome sequencing and identification of Phyllobacterium sp. NSA23, isolated from leaf soil.</title>
        <authorList>
            <person name="Akita H."/>
        </authorList>
    </citation>
    <scope>NUCLEOTIDE SEQUENCE [LARGE SCALE GENOMIC DNA]</scope>
    <source>
        <strain evidence="8 9">NSA23</strain>
    </source>
</reference>